<reference evidence="2 3" key="1">
    <citation type="submission" date="2019-12" db="EMBL/GenBank/DDBJ databases">
        <title>Sporaefaciens musculi gen. nov., sp. nov., a novel bacterium isolated from the caecum of an obese mouse.</title>
        <authorList>
            <person name="Rasmussen T.S."/>
            <person name="Streidl T."/>
            <person name="Hitch T.C.A."/>
            <person name="Wortmann E."/>
            <person name="Deptula P."/>
            <person name="Hansen M."/>
            <person name="Nielsen D.S."/>
            <person name="Clavel T."/>
            <person name="Vogensen F.K."/>
        </authorList>
    </citation>
    <scope>NUCLEOTIDE SEQUENCE [LARGE SCALE GENOMIC DNA]</scope>
    <source>
        <strain evidence="2 3">WCA-9-b2</strain>
    </source>
</reference>
<sequence>MEYVTRQMQTYRTGNRITDQFYIDDDYNVPDVKSDVKKVILGEGTLTVEDMKVVENYIRVSGKLNFKVLYVTDEGETRLSCLEGRIPFEEMIYIEQEPVGNLFVQSSSVDLTVTAIHSRKLSIKTLAELNVCSEGKHETELTTDIECGQSLYKRFESKEFLKVFAAMKDTYRIKEEVSIGGTKENIGTLLWTEVTSRKLDTRLEADELRIQGELLLFCFYESLDGKTDWIEQTVPYEGRIECYGAQDKMYHQIYPELVDVNIDVRMDEDGEMRLIGVEATLEVRLIVYEEERLEILADAYSLEQSCMPKIMEEQLERLLMQNHSKCKVTEQLSLPEIKDDILQICHSSARIQVEHTEAAEGGIQIEGVLHISFLYVKADDAIPFDTWQGMVPFSYLLESNETAANMTYGLTYAVEQLSIGLLGTDEIEIKAVLAFHSFLKEPVCIRNIREIEFTPFDMEEMERRPGITGYIVRDGDILWDLAKKYNTTVEGIMEVNELPSEEIKAGDRILIFKENMSIL</sequence>
<dbReference type="InterPro" id="IPR024300">
    <property type="entry name" value="SipL_SPOCS_dom"/>
</dbReference>
<dbReference type="Pfam" id="PF01476">
    <property type="entry name" value="LysM"/>
    <property type="match status" value="1"/>
</dbReference>
<dbReference type="Pfam" id="PF12673">
    <property type="entry name" value="SipL"/>
    <property type="match status" value="3"/>
</dbReference>
<dbReference type="SUPFAM" id="SSF54106">
    <property type="entry name" value="LysM domain"/>
    <property type="match status" value="1"/>
</dbReference>
<comment type="caution">
    <text evidence="2">The sequence shown here is derived from an EMBL/GenBank/DDBJ whole genome shotgun (WGS) entry which is preliminary data.</text>
</comment>
<organism evidence="2 3">
    <name type="scientific">Sporofaciens musculi</name>
    <dbReference type="NCBI Taxonomy" id="2681861"/>
    <lineage>
        <taxon>Bacteria</taxon>
        <taxon>Bacillati</taxon>
        <taxon>Bacillota</taxon>
        <taxon>Clostridia</taxon>
        <taxon>Lachnospirales</taxon>
        <taxon>Lachnospiraceae</taxon>
        <taxon>Sporofaciens</taxon>
    </lineage>
</organism>
<dbReference type="RefSeq" id="WP_159755537.1">
    <property type="nucleotide sequence ID" value="NZ_WUQX01000001.1"/>
</dbReference>
<gene>
    <name evidence="2" type="ORF">GN277_25915</name>
</gene>
<dbReference type="EMBL" id="WUQX01000001">
    <property type="protein sequence ID" value="MXP78650.1"/>
    <property type="molecule type" value="Genomic_DNA"/>
</dbReference>
<proteinExistence type="predicted"/>
<dbReference type="SMART" id="SM00257">
    <property type="entry name" value="LysM"/>
    <property type="match status" value="1"/>
</dbReference>
<accession>A0A7X3MLU0</accession>
<dbReference type="InterPro" id="IPR036779">
    <property type="entry name" value="LysM_dom_sf"/>
</dbReference>
<dbReference type="Proteomes" id="UP000460412">
    <property type="component" value="Unassembled WGS sequence"/>
</dbReference>
<dbReference type="AlphaFoldDB" id="A0A7X3MLU0"/>
<protein>
    <submittedName>
        <fullName evidence="2">DUF3794 domain-containing protein</fullName>
    </submittedName>
</protein>
<name>A0A7X3MLU0_9FIRM</name>
<keyword evidence="3" id="KW-1185">Reference proteome</keyword>
<evidence type="ECO:0000313" key="2">
    <source>
        <dbReference type="EMBL" id="MXP78650.1"/>
    </source>
</evidence>
<dbReference type="InterPro" id="IPR018392">
    <property type="entry name" value="LysM"/>
</dbReference>
<feature type="domain" description="LysM" evidence="1">
    <location>
        <begin position="468"/>
        <end position="511"/>
    </location>
</feature>
<evidence type="ECO:0000313" key="3">
    <source>
        <dbReference type="Proteomes" id="UP000460412"/>
    </source>
</evidence>
<dbReference type="Gene3D" id="3.10.350.10">
    <property type="entry name" value="LysM domain"/>
    <property type="match status" value="1"/>
</dbReference>
<dbReference type="PROSITE" id="PS51782">
    <property type="entry name" value="LYSM"/>
    <property type="match status" value="1"/>
</dbReference>
<dbReference type="CDD" id="cd00118">
    <property type="entry name" value="LysM"/>
    <property type="match status" value="1"/>
</dbReference>
<evidence type="ECO:0000259" key="1">
    <source>
        <dbReference type="PROSITE" id="PS51782"/>
    </source>
</evidence>